<sequence>MSRRKILIARAIDPQVVAFLQQHFDVTTNAADTVWSPAQLAAQLQGQDGVLTTGSERIDAALLAACPQLKVVANMAVGFNNFDVAAMAQAGVQGTNAPDVLTETTADFGFALLMATARRVTESEHYLRAGQWTKWSYDMFAGAEVHGSTLGIIGMGRIGQGIAKRGAHGFGMNVVYHNRSRLSPALEAECKARYVSKDELLRTADHVVLVLPYTAENHHTIGAAELAQMQPTATLINIARGGIVDDAALAQALKAGQIAAAGLDVFEGEPSVHPALLTVPNVVLTPHIASATVATRRAMGRLAADNLVAVLGGQAPLTPVNTPDAAARAVRWAM</sequence>
<keyword evidence="8" id="KW-1185">Reference proteome</keyword>
<evidence type="ECO:0000313" key="8">
    <source>
        <dbReference type="Proteomes" id="UP000020766"/>
    </source>
</evidence>
<dbReference type="PROSITE" id="PS00065">
    <property type="entry name" value="D_2_HYDROXYACID_DH_1"/>
    <property type="match status" value="1"/>
</dbReference>
<keyword evidence="3" id="KW-0520">NAD</keyword>
<dbReference type="STRING" id="225991.MA05_08790"/>
<dbReference type="InterPro" id="IPR036291">
    <property type="entry name" value="NAD(P)-bd_dom_sf"/>
</dbReference>
<evidence type="ECO:0000256" key="1">
    <source>
        <dbReference type="ARBA" id="ARBA00005854"/>
    </source>
</evidence>
<dbReference type="AlphaFoldDB" id="A0A014NYC1"/>
<feature type="domain" description="D-isomer specific 2-hydroxyacid dehydrogenase catalytic" evidence="5">
    <location>
        <begin position="6"/>
        <end position="321"/>
    </location>
</feature>
<accession>A0A014NYC1</accession>
<dbReference type="RefSeq" id="WP_043386763.1">
    <property type="nucleotide sequence ID" value="NZ_JBOK01000024.1"/>
</dbReference>
<dbReference type="InterPro" id="IPR006139">
    <property type="entry name" value="D-isomer_2_OHA_DH_cat_dom"/>
</dbReference>
<dbReference type="SUPFAM" id="SSF52283">
    <property type="entry name" value="Formate/glycerate dehydrogenase catalytic domain-like"/>
    <property type="match status" value="1"/>
</dbReference>
<reference evidence="7 8" key="1">
    <citation type="submission" date="2014-01" db="EMBL/GenBank/DDBJ databases">
        <title>Interspecies Systems Biology Uncovers Metabolites Affecting C. elegans Gene Expression and Life History Traits.</title>
        <authorList>
            <person name="Watson E."/>
            <person name="Macneil L.T."/>
            <person name="Ritter A.D."/>
            <person name="Yilmaz L.S."/>
            <person name="Rosebrock A.P."/>
            <person name="Caudy A.A."/>
            <person name="Walhout A.J."/>
        </authorList>
    </citation>
    <scope>NUCLEOTIDE SEQUENCE [LARGE SCALE GENOMIC DNA]</scope>
    <source>
        <strain evidence="7 8">DA1877</strain>
    </source>
</reference>
<dbReference type="GO" id="GO:0030267">
    <property type="term" value="F:glyoxylate reductase (NADPH) activity"/>
    <property type="evidence" value="ECO:0007669"/>
    <property type="project" value="TreeGrafter"/>
</dbReference>
<gene>
    <name evidence="7" type="ORF">AX13_09055</name>
</gene>
<protein>
    <submittedName>
        <fullName evidence="7">2-hydroxyacid dehydrogenase</fullName>
    </submittedName>
</protein>
<dbReference type="InterPro" id="IPR050223">
    <property type="entry name" value="D-isomer_2-hydroxyacid_DH"/>
</dbReference>
<dbReference type="GO" id="GO:0016618">
    <property type="term" value="F:hydroxypyruvate reductase [NAD(P)H] activity"/>
    <property type="evidence" value="ECO:0007669"/>
    <property type="project" value="TreeGrafter"/>
</dbReference>
<dbReference type="GO" id="GO:0051287">
    <property type="term" value="F:NAD binding"/>
    <property type="evidence" value="ECO:0007669"/>
    <property type="project" value="InterPro"/>
</dbReference>
<evidence type="ECO:0000256" key="4">
    <source>
        <dbReference type="RuleBase" id="RU003719"/>
    </source>
</evidence>
<dbReference type="CDD" id="cd05301">
    <property type="entry name" value="GDH"/>
    <property type="match status" value="1"/>
</dbReference>
<dbReference type="PANTHER" id="PTHR10996:SF283">
    <property type="entry name" value="GLYOXYLATE_HYDROXYPYRUVATE REDUCTASE B"/>
    <property type="match status" value="1"/>
</dbReference>
<name>A0A014NYC1_9BURK</name>
<dbReference type="PATRIC" id="fig|1457173.3.peg.3222"/>
<feature type="domain" description="D-isomer specific 2-hydroxyacid dehydrogenase NAD-binding" evidence="6">
    <location>
        <begin position="110"/>
        <end position="289"/>
    </location>
</feature>
<dbReference type="InterPro" id="IPR029752">
    <property type="entry name" value="D-isomer_DH_CS1"/>
</dbReference>
<dbReference type="Proteomes" id="UP000020766">
    <property type="component" value="Unassembled WGS sequence"/>
</dbReference>
<dbReference type="SUPFAM" id="SSF51735">
    <property type="entry name" value="NAD(P)-binding Rossmann-fold domains"/>
    <property type="match status" value="1"/>
</dbReference>
<dbReference type="Gene3D" id="3.40.50.720">
    <property type="entry name" value="NAD(P)-binding Rossmann-like Domain"/>
    <property type="match status" value="2"/>
</dbReference>
<dbReference type="EMBL" id="JBOK01000024">
    <property type="protein sequence ID" value="EXU78875.1"/>
    <property type="molecule type" value="Genomic_DNA"/>
</dbReference>
<dbReference type="FunFam" id="3.40.50.720:FF:000203">
    <property type="entry name" value="D-3-phosphoglycerate dehydrogenase (SerA)"/>
    <property type="match status" value="1"/>
</dbReference>
<evidence type="ECO:0000313" key="7">
    <source>
        <dbReference type="EMBL" id="EXU78875.1"/>
    </source>
</evidence>
<organism evidence="7 8">
    <name type="scientific">Comamonas aquatica DA1877</name>
    <dbReference type="NCBI Taxonomy" id="1457173"/>
    <lineage>
        <taxon>Bacteria</taxon>
        <taxon>Pseudomonadati</taxon>
        <taxon>Pseudomonadota</taxon>
        <taxon>Betaproteobacteria</taxon>
        <taxon>Burkholderiales</taxon>
        <taxon>Comamonadaceae</taxon>
        <taxon>Comamonas</taxon>
    </lineage>
</organism>
<dbReference type="GO" id="GO:0005829">
    <property type="term" value="C:cytosol"/>
    <property type="evidence" value="ECO:0007669"/>
    <property type="project" value="TreeGrafter"/>
</dbReference>
<evidence type="ECO:0000259" key="5">
    <source>
        <dbReference type="Pfam" id="PF00389"/>
    </source>
</evidence>
<comment type="caution">
    <text evidence="7">The sequence shown here is derived from an EMBL/GenBank/DDBJ whole genome shotgun (WGS) entry which is preliminary data.</text>
</comment>
<evidence type="ECO:0000259" key="6">
    <source>
        <dbReference type="Pfam" id="PF02826"/>
    </source>
</evidence>
<dbReference type="InterPro" id="IPR006140">
    <property type="entry name" value="D-isomer_DH_NAD-bd"/>
</dbReference>
<proteinExistence type="inferred from homology"/>
<comment type="similarity">
    <text evidence="1 4">Belongs to the D-isomer specific 2-hydroxyacid dehydrogenase family.</text>
</comment>
<evidence type="ECO:0000256" key="2">
    <source>
        <dbReference type="ARBA" id="ARBA00023002"/>
    </source>
</evidence>
<evidence type="ECO:0000256" key="3">
    <source>
        <dbReference type="ARBA" id="ARBA00023027"/>
    </source>
</evidence>
<keyword evidence="2 4" id="KW-0560">Oxidoreductase</keyword>
<dbReference type="PANTHER" id="PTHR10996">
    <property type="entry name" value="2-HYDROXYACID DEHYDROGENASE-RELATED"/>
    <property type="match status" value="1"/>
</dbReference>
<dbReference type="Pfam" id="PF02826">
    <property type="entry name" value="2-Hacid_dh_C"/>
    <property type="match status" value="1"/>
</dbReference>
<dbReference type="Pfam" id="PF00389">
    <property type="entry name" value="2-Hacid_dh"/>
    <property type="match status" value="1"/>
</dbReference>